<dbReference type="EMBL" id="BMMX01000001">
    <property type="protein sequence ID" value="GGK72634.1"/>
    <property type="molecule type" value="Genomic_DNA"/>
</dbReference>
<feature type="domain" description="Carrier" evidence="5">
    <location>
        <begin position="48"/>
        <end position="122"/>
    </location>
</feature>
<dbReference type="Pfam" id="PF00550">
    <property type="entry name" value="PP-binding"/>
    <property type="match status" value="1"/>
</dbReference>
<dbReference type="Pfam" id="PF00668">
    <property type="entry name" value="Condensation"/>
    <property type="match status" value="1"/>
</dbReference>
<dbReference type="InterPro" id="IPR001242">
    <property type="entry name" value="Condensation_dom"/>
</dbReference>
<dbReference type="RefSeq" id="WP_189077180.1">
    <property type="nucleotide sequence ID" value="NZ_BMMX01000001.1"/>
</dbReference>
<dbReference type="Gene3D" id="3.30.559.10">
    <property type="entry name" value="Chloramphenicol acetyltransferase-like domain"/>
    <property type="match status" value="1"/>
</dbReference>
<dbReference type="Proteomes" id="UP000656042">
    <property type="component" value="Unassembled WGS sequence"/>
</dbReference>
<dbReference type="InterPro" id="IPR006162">
    <property type="entry name" value="Ppantetheine_attach_site"/>
</dbReference>
<accession>A0A8J3BS89</accession>
<name>A0A8J3BS89_9ACTN</name>
<reference evidence="6" key="1">
    <citation type="journal article" date="2014" name="Int. J. Syst. Evol. Microbiol.">
        <title>Complete genome sequence of Corynebacterium casei LMG S-19264T (=DSM 44701T), isolated from a smear-ripened cheese.</title>
        <authorList>
            <consortium name="US DOE Joint Genome Institute (JGI-PGF)"/>
            <person name="Walter F."/>
            <person name="Albersmeier A."/>
            <person name="Kalinowski J."/>
            <person name="Ruckert C."/>
        </authorList>
    </citation>
    <scope>NUCLEOTIDE SEQUENCE</scope>
    <source>
        <strain evidence="6">CGMCC 4.7299</strain>
    </source>
</reference>
<dbReference type="GO" id="GO:0008610">
    <property type="term" value="P:lipid biosynthetic process"/>
    <property type="evidence" value="ECO:0007669"/>
    <property type="project" value="UniProtKB-ARBA"/>
</dbReference>
<protein>
    <recommendedName>
        <fullName evidence="5">Carrier domain-containing protein</fullName>
    </recommendedName>
</protein>
<evidence type="ECO:0000256" key="1">
    <source>
        <dbReference type="ARBA" id="ARBA00001957"/>
    </source>
</evidence>
<evidence type="ECO:0000313" key="6">
    <source>
        <dbReference type="EMBL" id="GGK72634.1"/>
    </source>
</evidence>
<evidence type="ECO:0000313" key="7">
    <source>
        <dbReference type="Proteomes" id="UP000656042"/>
    </source>
</evidence>
<dbReference type="AlphaFoldDB" id="A0A8J3BS89"/>
<dbReference type="FunFam" id="1.10.1200.10:FF:000005">
    <property type="entry name" value="Nonribosomal peptide synthetase 1"/>
    <property type="match status" value="1"/>
</dbReference>
<dbReference type="SUPFAM" id="SSF52777">
    <property type="entry name" value="CoA-dependent acyltransferases"/>
    <property type="match status" value="2"/>
</dbReference>
<dbReference type="InterPro" id="IPR023213">
    <property type="entry name" value="CAT-like_dom_sf"/>
</dbReference>
<evidence type="ECO:0000256" key="2">
    <source>
        <dbReference type="ARBA" id="ARBA00022450"/>
    </source>
</evidence>
<proteinExistence type="predicted"/>
<dbReference type="PANTHER" id="PTHR45398">
    <property type="match status" value="1"/>
</dbReference>
<sequence>MNTSVSDGGSTPTEQLGARLARLSPDQRTELSRKLISEARAQPEDRDAPRTEKELILARIWCEVLGLPDVGVNSSFFALGGDSISSLQISARAAASGLRLTSRQVLEAETITRLAEVAVAGQAAAAVTDVAVGESVLTPIQRWFFEQDLPDSHHWDQTVLVDVTEPLDEATLLRALQSVAEHHDVLRSRFFMADGEWRQEVRVDAPEPACVVVAEARDSDSARSDPTGAAVTAAQSPLNLATGPLMSVALLRSSGGSQRLLLVVHHLVVDGVSMRILLEDIETAYRAFRDGRPADLPGRTLSFRTWAKRLARYGSDPEIHEELDYWRAVPRRDAAELPVVTRTDVPNTVGRSRRASAMLPTDVVASIRRDVLTIPGTTLRDVLLAAFLMAWRELTGRSELQLDLESHGREPLDEPLDVNRTVGWFTAIYPARLSLLSHERGIPAVRAVARQMASIPRNGLGYGLLRYLGGRAGAELADLPPSHLTFNYLGSFERTGSDALFGPPVQIPGLLQSDAAVRRHLIDVVVSGVDGALLMDLIYPGDMVADRDATTLVSRFAAIVTELAEESRTAAGEGFRDFPLMRVDARHLAAIGRQIGQGTGPATA</sequence>
<dbReference type="PANTHER" id="PTHR45398:SF1">
    <property type="entry name" value="ENZYME, PUTATIVE (JCVI)-RELATED"/>
    <property type="match status" value="1"/>
</dbReference>
<dbReference type="InterPro" id="IPR009081">
    <property type="entry name" value="PP-bd_ACP"/>
</dbReference>
<keyword evidence="3" id="KW-0597">Phosphoprotein</keyword>
<dbReference type="PROSITE" id="PS00012">
    <property type="entry name" value="PHOSPHOPANTETHEINE"/>
    <property type="match status" value="1"/>
</dbReference>
<evidence type="ECO:0000256" key="3">
    <source>
        <dbReference type="ARBA" id="ARBA00022553"/>
    </source>
</evidence>
<dbReference type="GO" id="GO:0003824">
    <property type="term" value="F:catalytic activity"/>
    <property type="evidence" value="ECO:0007669"/>
    <property type="project" value="InterPro"/>
</dbReference>
<dbReference type="SUPFAM" id="SSF47336">
    <property type="entry name" value="ACP-like"/>
    <property type="match status" value="1"/>
</dbReference>
<dbReference type="PROSITE" id="PS50075">
    <property type="entry name" value="CARRIER"/>
    <property type="match status" value="1"/>
</dbReference>
<dbReference type="NCBIfam" id="TIGR01720">
    <property type="entry name" value="NRPS-para261"/>
    <property type="match status" value="1"/>
</dbReference>
<reference evidence="6" key="2">
    <citation type="submission" date="2020-09" db="EMBL/GenBank/DDBJ databases">
        <authorList>
            <person name="Sun Q."/>
            <person name="Zhou Y."/>
        </authorList>
    </citation>
    <scope>NUCLEOTIDE SEQUENCE</scope>
    <source>
        <strain evidence="6">CGMCC 4.7299</strain>
    </source>
</reference>
<comment type="cofactor">
    <cofactor evidence="1">
        <name>pantetheine 4'-phosphate</name>
        <dbReference type="ChEBI" id="CHEBI:47942"/>
    </cofactor>
</comment>
<evidence type="ECO:0000259" key="5">
    <source>
        <dbReference type="PROSITE" id="PS50075"/>
    </source>
</evidence>
<comment type="caution">
    <text evidence="6">The sequence shown here is derived from an EMBL/GenBank/DDBJ whole genome shotgun (WGS) entry which is preliminary data.</text>
</comment>
<dbReference type="Gene3D" id="3.30.559.30">
    <property type="entry name" value="Nonribosomal peptide synthetase, condensation domain"/>
    <property type="match status" value="1"/>
</dbReference>
<keyword evidence="2" id="KW-0596">Phosphopantetheine</keyword>
<dbReference type="GO" id="GO:0031177">
    <property type="term" value="F:phosphopantetheine binding"/>
    <property type="evidence" value="ECO:0007669"/>
    <property type="project" value="InterPro"/>
</dbReference>
<dbReference type="InterPro" id="IPR036736">
    <property type="entry name" value="ACP-like_sf"/>
</dbReference>
<dbReference type="Gene3D" id="1.10.1200.10">
    <property type="entry name" value="ACP-like"/>
    <property type="match status" value="1"/>
</dbReference>
<feature type="compositionally biased region" description="Polar residues" evidence="4">
    <location>
        <begin position="1"/>
        <end position="14"/>
    </location>
</feature>
<dbReference type="InterPro" id="IPR010060">
    <property type="entry name" value="NRPS_synth"/>
</dbReference>
<organism evidence="6 7">
    <name type="scientific">Mangrovihabitans endophyticus</name>
    <dbReference type="NCBI Taxonomy" id="1751298"/>
    <lineage>
        <taxon>Bacteria</taxon>
        <taxon>Bacillati</taxon>
        <taxon>Actinomycetota</taxon>
        <taxon>Actinomycetes</taxon>
        <taxon>Micromonosporales</taxon>
        <taxon>Micromonosporaceae</taxon>
        <taxon>Mangrovihabitans</taxon>
    </lineage>
</organism>
<dbReference type="InterPro" id="IPR020806">
    <property type="entry name" value="PKS_PP-bd"/>
</dbReference>
<evidence type="ECO:0000256" key="4">
    <source>
        <dbReference type="SAM" id="MobiDB-lite"/>
    </source>
</evidence>
<dbReference type="SMART" id="SM00823">
    <property type="entry name" value="PKS_PP"/>
    <property type="match status" value="1"/>
</dbReference>
<feature type="region of interest" description="Disordered" evidence="4">
    <location>
        <begin position="1"/>
        <end position="29"/>
    </location>
</feature>
<keyword evidence="7" id="KW-1185">Reference proteome</keyword>
<gene>
    <name evidence="6" type="ORF">GCM10012284_03020</name>
</gene>